<accession>I3YUD9</accession>
<keyword evidence="1" id="KW-1133">Transmembrane helix</keyword>
<reference evidence="2 3" key="1">
    <citation type="submission" date="2012-06" db="EMBL/GenBank/DDBJ databases">
        <title>The complete genome of Aequorivita sublithincola DSM 14238.</title>
        <authorList>
            <consortium name="US DOE Joint Genome Institute (JGI-PGF)"/>
            <person name="Lucas S."/>
            <person name="Copeland A."/>
            <person name="Lapidus A."/>
            <person name="Goodwin L."/>
            <person name="Pitluck S."/>
            <person name="Peters L."/>
            <person name="Munk A.C.C."/>
            <person name="Kyrpides N."/>
            <person name="Mavromatis K."/>
            <person name="Pagani I."/>
            <person name="Ivanova N."/>
            <person name="Ovchinnikova G."/>
            <person name="Zeytun A."/>
            <person name="Detter J.C."/>
            <person name="Han C."/>
            <person name="Land M."/>
            <person name="Hauser L."/>
            <person name="Markowitz V."/>
            <person name="Cheng J.-F."/>
            <person name="Hugenholtz P."/>
            <person name="Woyke T."/>
            <person name="Wu D."/>
            <person name="Tindall B."/>
            <person name="Faehnrich R."/>
            <person name="Brambilla E."/>
            <person name="Klenk H.-P."/>
            <person name="Eisen J.A."/>
        </authorList>
    </citation>
    <scope>NUCLEOTIDE SEQUENCE [LARGE SCALE GENOMIC DNA]</scope>
    <source>
        <strain evidence="3">DSM 14238 / LMG 21431 / ACAM 643 / 9-3</strain>
    </source>
</reference>
<evidence type="ECO:0000313" key="2">
    <source>
        <dbReference type="EMBL" id="AFL80607.1"/>
    </source>
</evidence>
<evidence type="ECO:0008006" key="4">
    <source>
        <dbReference type="Google" id="ProtNLM"/>
    </source>
</evidence>
<dbReference type="OrthoDB" id="9807384at2"/>
<keyword evidence="1" id="KW-0812">Transmembrane</keyword>
<feature type="transmembrane region" description="Helical" evidence="1">
    <location>
        <begin position="343"/>
        <end position="367"/>
    </location>
</feature>
<gene>
    <name evidence="2" type="ordered locus">Aeqsu_1109</name>
</gene>
<keyword evidence="3" id="KW-1185">Reference proteome</keyword>
<dbReference type="STRING" id="746697.Aeqsu_1109"/>
<evidence type="ECO:0000256" key="1">
    <source>
        <dbReference type="SAM" id="Phobius"/>
    </source>
</evidence>
<evidence type="ECO:0000313" key="3">
    <source>
        <dbReference type="Proteomes" id="UP000006049"/>
    </source>
</evidence>
<organism evidence="2 3">
    <name type="scientific">Aequorivita sublithincola (strain DSM 14238 / LMG 21431 / ACAM 643 / 9-3)</name>
    <dbReference type="NCBI Taxonomy" id="746697"/>
    <lineage>
        <taxon>Bacteria</taxon>
        <taxon>Pseudomonadati</taxon>
        <taxon>Bacteroidota</taxon>
        <taxon>Flavobacteriia</taxon>
        <taxon>Flavobacteriales</taxon>
        <taxon>Flavobacteriaceae</taxon>
        <taxon>Aequorivita</taxon>
    </lineage>
</organism>
<dbReference type="HOGENOM" id="CLU_542413_0_0_10"/>
<proteinExistence type="predicted"/>
<dbReference type="EMBL" id="CP003280">
    <property type="protein sequence ID" value="AFL80607.1"/>
    <property type="molecule type" value="Genomic_DNA"/>
</dbReference>
<keyword evidence="1" id="KW-0472">Membrane</keyword>
<feature type="transmembrane region" description="Helical" evidence="1">
    <location>
        <begin position="164"/>
        <end position="185"/>
    </location>
</feature>
<dbReference type="Proteomes" id="UP000006049">
    <property type="component" value="Chromosome"/>
</dbReference>
<protein>
    <recommendedName>
        <fullName evidence="4">DUF4381 domain-containing protein</fullName>
    </recommendedName>
</protein>
<dbReference type="eggNOG" id="COG3088">
    <property type="taxonomic scope" value="Bacteria"/>
</dbReference>
<dbReference type="RefSeq" id="WP_014781865.1">
    <property type="nucleotide sequence ID" value="NC_018013.1"/>
</dbReference>
<dbReference type="PATRIC" id="fig|746697.3.peg.1121"/>
<dbReference type="KEGG" id="asl:Aeqsu_1109"/>
<name>I3YUD9_AEQSU</name>
<dbReference type="AlphaFoldDB" id="I3YUD9"/>
<sequence length="556" mass="63758">MLDIRKNSNHKNRNLKFQHNRYSLFSFFFLLCSFISFSQVTSSIDSTKIKIGEEILYTISVQADSTDVVVFPEEQTFAPLEMIESYKTDTTFEASKIRLIKKYGLTQFDSGKFTIPPQRIFINNKPFLTDSIKVEVKDVVVDTTKQKMFDIKAAVEVKGPPFDWLLLLYWLIPILLIVGLAIYLFRRKKRKDAAAKQLPPYEEAIFALKNLDNTQLLKEDKSKEYYSSLTEIVKRYLDREVDEAALESTSDELINRLMMHKDAGSFDFDLETIRKLDLIFKRADLVKFAKMNQLAGQAEVDRKTIEEIINETHEAVPEPTEEELLENQEYLEKLKRRRKHRKWILGISGVIAAIILAGIIFGVATGFDNLKDKVLGNDLRKLAENRWVKSEYGNPAVILETPEVLVRLETTVTNADRSMVSGKDYFTYGEMNSLLYILVSTTQFGQKQDVALETALDGVLDDLQQSGAKNLIVKRDDFETDKGIKGLKAYGDFNVQVSDNKVMKQKSSYELLLFAQENGLQEVLIVYQDDGKYAEQIKKRIEASIELQISEKKDGQ</sequence>